<name>A0ACB9HUE7_9ASTR</name>
<dbReference type="EMBL" id="CM042028">
    <property type="protein sequence ID" value="KAI3798933.1"/>
    <property type="molecule type" value="Genomic_DNA"/>
</dbReference>
<protein>
    <submittedName>
        <fullName evidence="1">Uncharacterized protein</fullName>
    </submittedName>
</protein>
<dbReference type="Proteomes" id="UP001056120">
    <property type="component" value="Linkage Group LG11"/>
</dbReference>
<organism evidence="1 2">
    <name type="scientific">Smallanthus sonchifolius</name>
    <dbReference type="NCBI Taxonomy" id="185202"/>
    <lineage>
        <taxon>Eukaryota</taxon>
        <taxon>Viridiplantae</taxon>
        <taxon>Streptophyta</taxon>
        <taxon>Embryophyta</taxon>
        <taxon>Tracheophyta</taxon>
        <taxon>Spermatophyta</taxon>
        <taxon>Magnoliopsida</taxon>
        <taxon>eudicotyledons</taxon>
        <taxon>Gunneridae</taxon>
        <taxon>Pentapetalae</taxon>
        <taxon>asterids</taxon>
        <taxon>campanulids</taxon>
        <taxon>Asterales</taxon>
        <taxon>Asteraceae</taxon>
        <taxon>Asteroideae</taxon>
        <taxon>Heliantheae alliance</taxon>
        <taxon>Millerieae</taxon>
        <taxon>Smallanthus</taxon>
    </lineage>
</organism>
<evidence type="ECO:0000313" key="2">
    <source>
        <dbReference type="Proteomes" id="UP001056120"/>
    </source>
</evidence>
<reference evidence="1 2" key="2">
    <citation type="journal article" date="2022" name="Mol. Ecol. Resour.">
        <title>The genomes of chicory, endive, great burdock and yacon provide insights into Asteraceae paleo-polyploidization history and plant inulin production.</title>
        <authorList>
            <person name="Fan W."/>
            <person name="Wang S."/>
            <person name="Wang H."/>
            <person name="Wang A."/>
            <person name="Jiang F."/>
            <person name="Liu H."/>
            <person name="Zhao H."/>
            <person name="Xu D."/>
            <person name="Zhang Y."/>
        </authorList>
    </citation>
    <scope>NUCLEOTIDE SEQUENCE [LARGE SCALE GENOMIC DNA]</scope>
    <source>
        <strain evidence="2">cv. Yunnan</strain>
        <tissue evidence="1">Leaves</tissue>
    </source>
</reference>
<comment type="caution">
    <text evidence="1">The sequence shown here is derived from an EMBL/GenBank/DDBJ whole genome shotgun (WGS) entry which is preliminary data.</text>
</comment>
<proteinExistence type="predicted"/>
<sequence>MDHLLGLLSIHVQKGVNLAHMDILGSDPYVVFRLGNQELKTLVVKNNNNPVWDEVLTLPIFEPLPIKMEVYDKDRFSRDDEMGDAELDIKPFLEALRLRLNDLPNETIIPTIKPTRTNCLAEESNITWSKGEVIQNMVLRLRNVVSGEIEVQLRWVNVPGSKGL</sequence>
<evidence type="ECO:0000313" key="1">
    <source>
        <dbReference type="EMBL" id="KAI3798933.1"/>
    </source>
</evidence>
<reference evidence="2" key="1">
    <citation type="journal article" date="2022" name="Mol. Ecol. Resour.">
        <title>The genomes of chicory, endive, great burdock and yacon provide insights into Asteraceae palaeo-polyploidization history and plant inulin production.</title>
        <authorList>
            <person name="Fan W."/>
            <person name="Wang S."/>
            <person name="Wang H."/>
            <person name="Wang A."/>
            <person name="Jiang F."/>
            <person name="Liu H."/>
            <person name="Zhao H."/>
            <person name="Xu D."/>
            <person name="Zhang Y."/>
        </authorList>
    </citation>
    <scope>NUCLEOTIDE SEQUENCE [LARGE SCALE GENOMIC DNA]</scope>
    <source>
        <strain evidence="2">cv. Yunnan</strain>
    </source>
</reference>
<keyword evidence="2" id="KW-1185">Reference proteome</keyword>
<gene>
    <name evidence="1" type="ORF">L1987_34218</name>
</gene>
<accession>A0ACB9HUE7</accession>